<dbReference type="AlphaFoldDB" id="A0A9N9QM93"/>
<dbReference type="GO" id="GO:0044782">
    <property type="term" value="P:cilium organization"/>
    <property type="evidence" value="ECO:0007669"/>
    <property type="project" value="TreeGrafter"/>
</dbReference>
<dbReference type="PANTHER" id="PTHR21356:SF1">
    <property type="entry name" value="ARMADILLO REPEAT-CONTAINING PROTEIN 2"/>
    <property type="match status" value="1"/>
</dbReference>
<evidence type="ECO:0008006" key="4">
    <source>
        <dbReference type="Google" id="ProtNLM"/>
    </source>
</evidence>
<reference evidence="2" key="1">
    <citation type="submission" date="2022-01" db="EMBL/GenBank/DDBJ databases">
        <authorList>
            <person name="King R."/>
        </authorList>
    </citation>
    <scope>NUCLEOTIDE SEQUENCE</scope>
</reference>
<dbReference type="Proteomes" id="UP001152799">
    <property type="component" value="Chromosome 7"/>
</dbReference>
<dbReference type="SUPFAM" id="SSF48371">
    <property type="entry name" value="ARM repeat"/>
    <property type="match status" value="1"/>
</dbReference>
<dbReference type="InterPro" id="IPR011989">
    <property type="entry name" value="ARM-like"/>
</dbReference>
<proteinExistence type="predicted"/>
<dbReference type="EMBL" id="OU892283">
    <property type="protein sequence ID" value="CAG9771352.1"/>
    <property type="molecule type" value="Genomic_DNA"/>
</dbReference>
<feature type="region of interest" description="Disordered" evidence="1">
    <location>
        <begin position="183"/>
        <end position="221"/>
    </location>
</feature>
<feature type="region of interest" description="Disordered" evidence="1">
    <location>
        <begin position="44"/>
        <end position="68"/>
    </location>
</feature>
<dbReference type="PANTHER" id="PTHR21356">
    <property type="entry name" value="ARMADILLO REPEAT CONTAINING 2"/>
    <property type="match status" value="1"/>
</dbReference>
<dbReference type="SMART" id="SM00185">
    <property type="entry name" value="ARM"/>
    <property type="match status" value="4"/>
</dbReference>
<evidence type="ECO:0000256" key="1">
    <source>
        <dbReference type="SAM" id="MobiDB-lite"/>
    </source>
</evidence>
<dbReference type="OrthoDB" id="247006at2759"/>
<evidence type="ECO:0000313" key="2">
    <source>
        <dbReference type="EMBL" id="CAG9771352.1"/>
    </source>
</evidence>
<protein>
    <recommendedName>
        <fullName evidence="4">Armadillo repeat-containing protein 2</fullName>
    </recommendedName>
</protein>
<organism evidence="2 3">
    <name type="scientific">Ceutorhynchus assimilis</name>
    <name type="common">cabbage seed weevil</name>
    <dbReference type="NCBI Taxonomy" id="467358"/>
    <lineage>
        <taxon>Eukaryota</taxon>
        <taxon>Metazoa</taxon>
        <taxon>Ecdysozoa</taxon>
        <taxon>Arthropoda</taxon>
        <taxon>Hexapoda</taxon>
        <taxon>Insecta</taxon>
        <taxon>Pterygota</taxon>
        <taxon>Neoptera</taxon>
        <taxon>Endopterygota</taxon>
        <taxon>Coleoptera</taxon>
        <taxon>Polyphaga</taxon>
        <taxon>Cucujiformia</taxon>
        <taxon>Curculionidae</taxon>
        <taxon>Ceutorhynchinae</taxon>
        <taxon>Ceutorhynchus</taxon>
    </lineage>
</organism>
<dbReference type="InterPro" id="IPR038905">
    <property type="entry name" value="ARMC2"/>
</dbReference>
<accession>A0A9N9QM93</accession>
<dbReference type="Gene3D" id="1.25.10.10">
    <property type="entry name" value="Leucine-rich Repeat Variant"/>
    <property type="match status" value="2"/>
</dbReference>
<sequence length="911" mass="103715">MEFNSKGSLLKKDVNSFTTPYQENSRKTSAEIINEARLAIKESQNPEPNFTSPAIRPLHTQRPFTPRDKERHLFGNKRAKGDRPPSSFSLRYLQNETDLPITPPDNSGVFGPSTYVSRHPATPRITELKRHNRSNSVTELNGAIFNIGLKESCKVKLPSLSNRPLQKRKLFNTTTSLDNLPEETEYKSSDRRNVESRNAFSSPQERTDFNPNSSPFGRPSAKQSNLSECLLLGPQNLIKIFDNKHIIENSESLFTSTGYLTKQLPLHKQNDLSKSSNYSVLVDGTRTIDDIMNELNKADPKNYNDEIVKSLLEEMYEFMEKDGLLDGKISSKLRIVILKCLYRFVESKNEQILINIAQIILAMKVTGNNLSGVCKLIFKISKNDRNDNLFLRKSLLELFLDALGRSSPIDDAEACVYAYGALKFLTMNSKLLQKVLDLGILPLMVLHIKLINTAKTDKTPLPKQTNHVLFQLTGALRNLVSEEHIYDNFIFCGTIPQLCQSLELFSNDADIVANISRTLSTISTNDVCCDSLVEIDNIYKTFIRLFKIYEENEEIIVRLTYTLGNIVAKIDNTRVKFFKEENSIESLLNLWTTYLERTLQLCSLKIDNINVSNGTSEDVMIKVIRVIANIVINPDIGKAINEQYGNRLIDEFLKVLISNPFKKNEELVLSILSTLNNLSYYYSSDLELDVFHVKQIDIVESIIEYTKSRNGDCVTETMRILGNLSRSKITRNYITKSEIFETLTGLLDMMAEPTLLKTTIGVFVNLMSDTRARKLFKASGGVSKLVSILIKYCENDWLLGSLVCQVLWNYCIDTVDLYELLSDEEIHQLLVLLADYLDEEKLFGIDEHTEEMEVFVTQEYLIWEEFANVATNLLEKIEYFLDTFDQINDENGAQAQAKTKESGTNISFSAW</sequence>
<name>A0A9N9QM93_9CUCU</name>
<feature type="compositionally biased region" description="Basic and acidic residues" evidence="1">
    <location>
        <begin position="184"/>
        <end position="195"/>
    </location>
</feature>
<evidence type="ECO:0000313" key="3">
    <source>
        <dbReference type="Proteomes" id="UP001152799"/>
    </source>
</evidence>
<gene>
    <name evidence="2" type="ORF">CEUTPL_LOCUS11787</name>
</gene>
<dbReference type="InterPro" id="IPR016024">
    <property type="entry name" value="ARM-type_fold"/>
</dbReference>
<keyword evidence="3" id="KW-1185">Reference proteome</keyword>
<feature type="compositionally biased region" description="Polar residues" evidence="1">
    <location>
        <begin position="196"/>
        <end position="221"/>
    </location>
</feature>
<dbReference type="InterPro" id="IPR000225">
    <property type="entry name" value="Armadillo"/>
</dbReference>